<evidence type="ECO:0000313" key="2">
    <source>
        <dbReference type="EMBL" id="EGB02849.1"/>
    </source>
</evidence>
<dbReference type="Gene3D" id="3.40.710.10">
    <property type="entry name" value="DD-peptidase/beta-lactamase superfamily"/>
    <property type="match status" value="1"/>
</dbReference>
<dbReference type="GeneID" id="20226850"/>
<protein>
    <submittedName>
        <fullName evidence="2">Uncharacterized protein</fullName>
    </submittedName>
</protein>
<dbReference type="Proteomes" id="UP000002729">
    <property type="component" value="Unassembled WGS sequence"/>
</dbReference>
<evidence type="ECO:0000313" key="3">
    <source>
        <dbReference type="Proteomes" id="UP000002729"/>
    </source>
</evidence>
<organism evidence="3">
    <name type="scientific">Aureococcus anophagefferens</name>
    <name type="common">Harmful bloom alga</name>
    <dbReference type="NCBI Taxonomy" id="44056"/>
    <lineage>
        <taxon>Eukaryota</taxon>
        <taxon>Sar</taxon>
        <taxon>Stramenopiles</taxon>
        <taxon>Ochrophyta</taxon>
        <taxon>Pelagophyceae</taxon>
        <taxon>Pelagomonadales</taxon>
        <taxon>Pelagomonadaceae</taxon>
        <taxon>Aureococcus</taxon>
    </lineage>
</organism>
<accession>F0YPV9</accession>
<reference evidence="2 3" key="1">
    <citation type="journal article" date="2011" name="Proc. Natl. Acad. Sci. U.S.A.">
        <title>Niche of harmful alga Aureococcus anophagefferens revealed through ecogenomics.</title>
        <authorList>
            <person name="Gobler C.J."/>
            <person name="Berry D.L."/>
            <person name="Dyhrman S.T."/>
            <person name="Wilhelm S.W."/>
            <person name="Salamov A."/>
            <person name="Lobanov A.V."/>
            <person name="Zhang Y."/>
            <person name="Collier J.L."/>
            <person name="Wurch L.L."/>
            <person name="Kustka A.B."/>
            <person name="Dill B.D."/>
            <person name="Shah M."/>
            <person name="VerBerkmoes N.C."/>
            <person name="Kuo A."/>
            <person name="Terry A."/>
            <person name="Pangilinan J."/>
            <person name="Lindquist E.A."/>
            <person name="Lucas S."/>
            <person name="Paulsen I.T."/>
            <person name="Hattenrath-Lehmann T.K."/>
            <person name="Talmage S.C."/>
            <person name="Walker E.A."/>
            <person name="Koch F."/>
            <person name="Burson A.M."/>
            <person name="Marcoval M.A."/>
            <person name="Tang Y.Z."/>
            <person name="Lecleir G.R."/>
            <person name="Coyne K.J."/>
            <person name="Berg G.M."/>
            <person name="Bertrand E.M."/>
            <person name="Saito M.A."/>
            <person name="Gladyshev V.N."/>
            <person name="Grigoriev I.V."/>
        </authorList>
    </citation>
    <scope>NUCLEOTIDE SEQUENCE [LARGE SCALE GENOMIC DNA]</scope>
    <source>
        <strain evidence="3">CCMP 1984</strain>
    </source>
</reference>
<sequence length="764" mass="83718">SRDFSPLDILLGGFVNGSLEFTPGEYQDYSSTNYILLGLVAARYDAPDVTDPYEAWKAFDQAAAAKGTLSKASKFVDAGPCDAFTPVKGFMERRRGPTIEVSDVSCVGGWSAGNLVGPVRDVAKFTQALYGLEGIVTNASLADMTYWGDGRFAWYGAGTFDLAFSVGGNVRAVGHVGDTYGYQSQATYFPDYGFTLAVATNAEMEAQAQPGDATCVGFHAVLAALGLGPRLECAFVVPRGRRFMGTCEPPFGAGPDQPIFFRDRGEKCKTVVPRNVRPGQRFRVKRSECLLRKKERPRTAQAALRTRRPDGVPELKTTELDAHAKSTQAMMDLMMPRSLRRSVTRPEITPADRALITAYQARQRAGKCQDEGFWKQQGFRAAGDPDALTAEKKKDYGYGAPKWSPYYRQLEPDKVRSKEAQERSTKALGDQAWWEQYGFKGSMSEEKKRDYGNGVPGWSPYHRSDELKPGEKPGEKTGLPADAFWFQQWGFRTGAVSEEKRRDYGYGLMGASLSRRGASPVEGAPEAPEATKRPRAASKEEVQFTRVLEHGHNVSAILAFAGYRNVLTLEALCPRARRLIRGARVELDVSNETNLLVAVKAAARAELFEARRSGASGAKTHYKFVFDDCRARASDIVYRDDRALLLSPRARAPALVEGFRGADVDAARSACAIAAKERRRAALLAIGYFEERVHTLAAGDEIDFAEGGDPDPPGLSPLAWLRGSVVSVDFKTKKAVVRVGEEEKEAFFGPFITLAAVESNGVDI</sequence>
<feature type="region of interest" description="Disordered" evidence="1">
    <location>
        <begin position="445"/>
        <end position="476"/>
    </location>
</feature>
<dbReference type="AlphaFoldDB" id="F0YPV9"/>
<dbReference type="SUPFAM" id="SSF56601">
    <property type="entry name" value="beta-lactamase/transpeptidase-like"/>
    <property type="match status" value="1"/>
</dbReference>
<keyword evidence="3" id="KW-1185">Reference proteome</keyword>
<dbReference type="InterPro" id="IPR012338">
    <property type="entry name" value="Beta-lactam/transpept-like"/>
</dbReference>
<proteinExistence type="predicted"/>
<dbReference type="KEGG" id="aaf:AURANDRAFT_68509"/>
<dbReference type="OrthoDB" id="191408at2759"/>
<dbReference type="eggNOG" id="ENOG502S6DW">
    <property type="taxonomic scope" value="Eukaryota"/>
</dbReference>
<evidence type="ECO:0000256" key="1">
    <source>
        <dbReference type="SAM" id="MobiDB-lite"/>
    </source>
</evidence>
<feature type="non-terminal residue" evidence="2">
    <location>
        <position position="1"/>
    </location>
</feature>
<gene>
    <name evidence="2" type="ORF">AURANDRAFT_68509</name>
</gene>
<dbReference type="EMBL" id="GL833285">
    <property type="protein sequence ID" value="EGB02849.1"/>
    <property type="molecule type" value="Genomic_DNA"/>
</dbReference>
<feature type="region of interest" description="Disordered" evidence="1">
    <location>
        <begin position="515"/>
        <end position="537"/>
    </location>
</feature>
<name>F0YPV9_AURAN</name>
<dbReference type="InParanoid" id="F0YPV9"/>
<dbReference type="RefSeq" id="XP_009042451.1">
    <property type="nucleotide sequence ID" value="XM_009044203.1"/>
</dbReference>
<feature type="compositionally biased region" description="Basic and acidic residues" evidence="1">
    <location>
        <begin position="462"/>
        <end position="475"/>
    </location>
</feature>